<dbReference type="PROSITE" id="PS50830">
    <property type="entry name" value="TNASE_3"/>
    <property type="match status" value="1"/>
</dbReference>
<organism evidence="5 6">
    <name type="scientific">Thioalkalicoccus limnaeus</name>
    <dbReference type="NCBI Taxonomy" id="120681"/>
    <lineage>
        <taxon>Bacteria</taxon>
        <taxon>Pseudomonadati</taxon>
        <taxon>Pseudomonadota</taxon>
        <taxon>Gammaproteobacteria</taxon>
        <taxon>Chromatiales</taxon>
        <taxon>Chromatiaceae</taxon>
        <taxon>Thioalkalicoccus</taxon>
    </lineage>
</organism>
<evidence type="ECO:0000313" key="5">
    <source>
        <dbReference type="EMBL" id="MEY6433057.1"/>
    </source>
</evidence>
<reference evidence="5 6" key="1">
    <citation type="submission" date="2024-05" db="EMBL/GenBank/DDBJ databases">
        <title>Genome Sequence and Characterization of the New Strain Purple Sulfur Bacterium of Genus Thioalkalicoccus.</title>
        <authorList>
            <person name="Bryantseva I.A."/>
            <person name="Kyndt J.A."/>
            <person name="Imhoff J.F."/>
        </authorList>
    </citation>
    <scope>NUCLEOTIDE SEQUENCE [LARGE SCALE GENOMIC DNA]</scope>
    <source>
        <strain evidence="5 6">Um2</strain>
    </source>
</reference>
<evidence type="ECO:0000256" key="1">
    <source>
        <dbReference type="ARBA" id="ARBA00022722"/>
    </source>
</evidence>
<evidence type="ECO:0000259" key="4">
    <source>
        <dbReference type="PROSITE" id="PS50830"/>
    </source>
</evidence>
<evidence type="ECO:0000256" key="2">
    <source>
        <dbReference type="ARBA" id="ARBA00022759"/>
    </source>
</evidence>
<dbReference type="Pfam" id="PF00565">
    <property type="entry name" value="SNase"/>
    <property type="match status" value="1"/>
</dbReference>
<dbReference type="InterPro" id="IPR016071">
    <property type="entry name" value="Staphylococal_nuclease_OB-fold"/>
</dbReference>
<accession>A0ABV4BFL1</accession>
<keyword evidence="6" id="KW-1185">Reference proteome</keyword>
<gene>
    <name evidence="5" type="ORF">ABC977_11640</name>
</gene>
<sequence>MRTWICGALVCGLAVAGSSGCDVIDWGLGEPHSCRLSSIHDGDTVSVRCAGDTLRVRLYCIDAPEMSQSPWGAASRDHLRRLAPERVDLWILDRDRYGRKVGELLDPRSGQSLNLAMVRAGQAAVYRQFCDDWHFHIAEFQARREGLGIWSQPGLHPRPWAYRR</sequence>
<comment type="caution">
    <text evidence="5">The sequence shown here is derived from an EMBL/GenBank/DDBJ whole genome shotgun (WGS) entry which is preliminary data.</text>
</comment>
<name>A0ABV4BFL1_9GAMM</name>
<dbReference type="RefSeq" id="WP_369667443.1">
    <property type="nucleotide sequence ID" value="NZ_JBDKXB010000015.1"/>
</dbReference>
<dbReference type="PANTHER" id="PTHR12302">
    <property type="entry name" value="EBNA2 BINDING PROTEIN P100"/>
    <property type="match status" value="1"/>
</dbReference>
<dbReference type="InterPro" id="IPR035437">
    <property type="entry name" value="SNase_OB-fold_sf"/>
</dbReference>
<dbReference type="PROSITE" id="PS51257">
    <property type="entry name" value="PROKAR_LIPOPROTEIN"/>
    <property type="match status" value="1"/>
</dbReference>
<keyword evidence="1" id="KW-0540">Nuclease</keyword>
<evidence type="ECO:0000256" key="3">
    <source>
        <dbReference type="ARBA" id="ARBA00022801"/>
    </source>
</evidence>
<dbReference type="PANTHER" id="PTHR12302:SF3">
    <property type="entry name" value="SERINE_THREONINE-PROTEIN KINASE 31"/>
    <property type="match status" value="1"/>
</dbReference>
<dbReference type="Proteomes" id="UP001564408">
    <property type="component" value="Unassembled WGS sequence"/>
</dbReference>
<dbReference type="InterPro" id="IPR002071">
    <property type="entry name" value="Thermonucl_AS"/>
</dbReference>
<keyword evidence="3" id="KW-0378">Hydrolase</keyword>
<evidence type="ECO:0000313" key="6">
    <source>
        <dbReference type="Proteomes" id="UP001564408"/>
    </source>
</evidence>
<protein>
    <submittedName>
        <fullName evidence="5">Thermonuclease family protein</fullName>
    </submittedName>
</protein>
<dbReference type="PROSITE" id="PS01123">
    <property type="entry name" value="TNASE_1"/>
    <property type="match status" value="1"/>
</dbReference>
<dbReference type="SUPFAM" id="SSF50199">
    <property type="entry name" value="Staphylococcal nuclease"/>
    <property type="match status" value="1"/>
</dbReference>
<keyword evidence="2" id="KW-0255">Endonuclease</keyword>
<dbReference type="EMBL" id="JBDKXB010000015">
    <property type="protein sequence ID" value="MEY6433057.1"/>
    <property type="molecule type" value="Genomic_DNA"/>
</dbReference>
<proteinExistence type="predicted"/>
<dbReference type="SMART" id="SM00318">
    <property type="entry name" value="SNc"/>
    <property type="match status" value="1"/>
</dbReference>
<dbReference type="Gene3D" id="2.40.50.90">
    <property type="match status" value="1"/>
</dbReference>
<feature type="domain" description="TNase-like" evidence="4">
    <location>
        <begin position="30"/>
        <end position="152"/>
    </location>
</feature>